<reference evidence="6 7" key="1">
    <citation type="submission" date="2016-10" db="EMBL/GenBank/DDBJ databases">
        <authorList>
            <person name="de Groot N.N."/>
        </authorList>
    </citation>
    <scope>NUCLEOTIDE SEQUENCE [LARGE SCALE GENOMIC DNA]</scope>
    <source>
        <strain evidence="6 7">DSM 23995</strain>
    </source>
</reference>
<name>A0A1I2BH54_9BACI</name>
<proteinExistence type="predicted"/>
<dbReference type="InterPro" id="IPR048764">
    <property type="entry name" value="PylC_N"/>
</dbReference>
<evidence type="ECO:0000313" key="6">
    <source>
        <dbReference type="EMBL" id="SFE55504.1"/>
    </source>
</evidence>
<accession>A0A1I2BH54</accession>
<dbReference type="OrthoDB" id="9803907at2"/>
<dbReference type="Pfam" id="PF21360">
    <property type="entry name" value="PylC-like_N"/>
    <property type="match status" value="1"/>
</dbReference>
<dbReference type="GO" id="GO:0005829">
    <property type="term" value="C:cytosol"/>
    <property type="evidence" value="ECO:0007669"/>
    <property type="project" value="TreeGrafter"/>
</dbReference>
<evidence type="ECO:0000256" key="4">
    <source>
        <dbReference type="PROSITE-ProRule" id="PRU00409"/>
    </source>
</evidence>
<dbReference type="Gene3D" id="3.30.470.20">
    <property type="entry name" value="ATP-grasp fold, B domain"/>
    <property type="match status" value="1"/>
</dbReference>
<dbReference type="GO" id="GO:0016874">
    <property type="term" value="F:ligase activity"/>
    <property type="evidence" value="ECO:0007669"/>
    <property type="project" value="UniProtKB-KW"/>
</dbReference>
<dbReference type="Gene3D" id="3.30.1490.20">
    <property type="entry name" value="ATP-grasp fold, A domain"/>
    <property type="match status" value="1"/>
</dbReference>
<dbReference type="InterPro" id="IPR011761">
    <property type="entry name" value="ATP-grasp"/>
</dbReference>
<protein>
    <submittedName>
        <fullName evidence="6">Carbamoyl-phosphate synthase large subunit</fullName>
    </submittedName>
</protein>
<evidence type="ECO:0000256" key="2">
    <source>
        <dbReference type="ARBA" id="ARBA00022741"/>
    </source>
</evidence>
<dbReference type="Pfam" id="PF02655">
    <property type="entry name" value="ATP-grasp_3"/>
    <property type="match status" value="1"/>
</dbReference>
<dbReference type="STRING" id="930128.SAMN05192532_102300"/>
<dbReference type="SUPFAM" id="SSF56059">
    <property type="entry name" value="Glutathione synthetase ATP-binding domain-like"/>
    <property type="match status" value="1"/>
</dbReference>
<evidence type="ECO:0000313" key="7">
    <source>
        <dbReference type="Proteomes" id="UP000199516"/>
    </source>
</evidence>
<dbReference type="InterPro" id="IPR003806">
    <property type="entry name" value="ATP-grasp_PylC-type"/>
</dbReference>
<keyword evidence="2 4" id="KW-0547">Nucleotide-binding</keyword>
<dbReference type="RefSeq" id="WP_091658675.1">
    <property type="nucleotide sequence ID" value="NZ_FONT01000002.1"/>
</dbReference>
<keyword evidence="7" id="KW-1185">Reference proteome</keyword>
<evidence type="ECO:0000256" key="1">
    <source>
        <dbReference type="ARBA" id="ARBA00022598"/>
    </source>
</evidence>
<organism evidence="6 7">
    <name type="scientific">Alteribacillus iranensis</name>
    <dbReference type="NCBI Taxonomy" id="930128"/>
    <lineage>
        <taxon>Bacteria</taxon>
        <taxon>Bacillati</taxon>
        <taxon>Bacillota</taxon>
        <taxon>Bacilli</taxon>
        <taxon>Bacillales</taxon>
        <taxon>Bacillaceae</taxon>
        <taxon>Alteribacillus</taxon>
    </lineage>
</organism>
<keyword evidence="1" id="KW-0436">Ligase</keyword>
<evidence type="ECO:0000259" key="5">
    <source>
        <dbReference type="PROSITE" id="PS50975"/>
    </source>
</evidence>
<dbReference type="Gene3D" id="3.40.50.20">
    <property type="match status" value="1"/>
</dbReference>
<dbReference type="GO" id="GO:0005524">
    <property type="term" value="F:ATP binding"/>
    <property type="evidence" value="ECO:0007669"/>
    <property type="project" value="UniProtKB-UniRule"/>
</dbReference>
<evidence type="ECO:0000256" key="3">
    <source>
        <dbReference type="ARBA" id="ARBA00022840"/>
    </source>
</evidence>
<dbReference type="InterPro" id="IPR013815">
    <property type="entry name" value="ATP_grasp_subdomain_1"/>
</dbReference>
<dbReference type="PANTHER" id="PTHR43055">
    <property type="entry name" value="FORMATE-DEPENDENT PHOSPHORIBOSYLGLYCINAMIDE FORMYLTRANSFERASE"/>
    <property type="match status" value="1"/>
</dbReference>
<dbReference type="PANTHER" id="PTHR43055:SF1">
    <property type="entry name" value="FORMATE-DEPENDENT PHOSPHORIBOSYLGLYCINAMIDE FORMYLTRANSFERASE"/>
    <property type="match status" value="1"/>
</dbReference>
<dbReference type="EMBL" id="FONT01000002">
    <property type="protein sequence ID" value="SFE55504.1"/>
    <property type="molecule type" value="Genomic_DNA"/>
</dbReference>
<gene>
    <name evidence="6" type="ORF">SAMN05192532_102300</name>
</gene>
<dbReference type="GO" id="GO:0046872">
    <property type="term" value="F:metal ion binding"/>
    <property type="evidence" value="ECO:0007669"/>
    <property type="project" value="InterPro"/>
</dbReference>
<dbReference type="AlphaFoldDB" id="A0A1I2BH54"/>
<dbReference type="PROSITE" id="PS50975">
    <property type="entry name" value="ATP_GRASP"/>
    <property type="match status" value="1"/>
</dbReference>
<dbReference type="Proteomes" id="UP000199516">
    <property type="component" value="Unassembled WGS sequence"/>
</dbReference>
<feature type="domain" description="ATP-grasp" evidence="5">
    <location>
        <begin position="123"/>
        <end position="293"/>
    </location>
</feature>
<sequence length="335" mass="37912">MNEINVLILSAGRRVELVQAFKKAGQKLNINSKVVAGDCSETAPALYFADTTYKLPRINDPNYITSILEVCNEENITIIIPTIDTDLLLLAENKKYIEYETNAKVLISDIRVIEICRDKINTHNFLEANGFGIPKIYSNQDLASSRVEYPLFIKPVSGSSSINTFIVNNKKELDTYRGLIEKPIIQDFIEGEEYTVDVFLDFESNVITVVPRLRMATRSGEISKGKIVKDQEIIKDVSRLMKALKPVGHITAQLMKTRDGIKYIEINPRFGGGAPMSIQSGADSCENLFKILMGQKLEYNENYRDNIMFLRFDSSICVDENMQIIDNTTLDKIWS</sequence>
<keyword evidence="3 4" id="KW-0067">ATP-binding</keyword>